<dbReference type="Pfam" id="PF01347">
    <property type="entry name" value="Vitellogenin_N"/>
    <property type="match status" value="1"/>
</dbReference>
<accession>A0AAD8DP05</accession>
<feature type="signal peptide" evidence="2">
    <location>
        <begin position="1"/>
        <end position="26"/>
    </location>
</feature>
<evidence type="ECO:0000313" key="5">
    <source>
        <dbReference type="Proteomes" id="UP001231518"/>
    </source>
</evidence>
<reference evidence="4" key="1">
    <citation type="submission" date="2023-03" db="EMBL/GenBank/DDBJ databases">
        <title>Chromosome-level genomes of two armyworms, Mythimna separata and Mythimna loreyi, provide insights into the biosynthesis and reception of sex pheromones.</title>
        <authorList>
            <person name="Zhao H."/>
        </authorList>
    </citation>
    <scope>NUCLEOTIDE SEQUENCE</scope>
    <source>
        <strain evidence="4">BeijingLab</strain>
        <tissue evidence="4">Pupa</tissue>
    </source>
</reference>
<evidence type="ECO:0000256" key="1">
    <source>
        <dbReference type="ARBA" id="ARBA00022729"/>
    </source>
</evidence>
<proteinExistence type="predicted"/>
<feature type="domain" description="Vitellogenin" evidence="3">
    <location>
        <begin position="40"/>
        <end position="553"/>
    </location>
</feature>
<dbReference type="EMBL" id="JARGEI010000021">
    <property type="protein sequence ID" value="KAJ8712013.1"/>
    <property type="molecule type" value="Genomic_DNA"/>
</dbReference>
<protein>
    <recommendedName>
        <fullName evidence="3">Vitellogenin domain-containing protein</fullName>
    </recommendedName>
</protein>
<dbReference type="Gene3D" id="1.25.10.20">
    <property type="entry name" value="Vitellinogen, superhelical"/>
    <property type="match status" value="1"/>
</dbReference>
<dbReference type="PANTHER" id="PTHR13024">
    <property type="entry name" value="MICROSOMAL TRIGLYCERIDE TRANSFER PROTEIN, LARGE SUBUNIT"/>
    <property type="match status" value="1"/>
</dbReference>
<gene>
    <name evidence="4" type="ORF">PYW07_004855</name>
</gene>
<comment type="caution">
    <text evidence="4">The sequence shown here is derived from an EMBL/GenBank/DDBJ whole genome shotgun (WGS) entry which is preliminary data.</text>
</comment>
<dbReference type="InterPro" id="IPR039988">
    <property type="entry name" value="MTTP"/>
</dbReference>
<dbReference type="PANTHER" id="PTHR13024:SF0">
    <property type="entry name" value="MICROSOMAL TRIACYLGLYCEROL TRANSFER PROTEIN"/>
    <property type="match status" value="1"/>
</dbReference>
<dbReference type="InterPro" id="IPR011030">
    <property type="entry name" value="Lipovitellin_superhlx_dom"/>
</dbReference>
<evidence type="ECO:0000259" key="3">
    <source>
        <dbReference type="SMART" id="SM00638"/>
    </source>
</evidence>
<dbReference type="SUPFAM" id="SSF48431">
    <property type="entry name" value="Lipovitellin-phosvitin complex, superhelical domain"/>
    <property type="match status" value="1"/>
</dbReference>
<dbReference type="GO" id="GO:0005794">
    <property type="term" value="C:Golgi apparatus"/>
    <property type="evidence" value="ECO:0007669"/>
    <property type="project" value="TreeGrafter"/>
</dbReference>
<keyword evidence="1 2" id="KW-0732">Signal</keyword>
<dbReference type="InterPro" id="IPR001747">
    <property type="entry name" value="Vitellogenin_N"/>
</dbReference>
<evidence type="ECO:0000256" key="2">
    <source>
        <dbReference type="SAM" id="SignalP"/>
    </source>
</evidence>
<name>A0AAD8DP05_MYTSE</name>
<keyword evidence="5" id="KW-1185">Reference proteome</keyword>
<dbReference type="AlphaFoldDB" id="A0AAD8DP05"/>
<sequence length="668" mass="70844">MYANVNGVSAMRGLALVLALCALGAAAGGRSLLSAPAAFELESTLQLNDAARADREVGYKLRARLDVAPRAAADHDQLLQFRLHSPKLYLRGKHVNADFMAYDSVWDSYSDSTFYAHWSSGELKAAYLDPGELPDVLNYKKSLLSLFQIQMHDGEYNETDVSGPCRVLYETISTDVFRKIKVACDGDVGGAVSSARRVQRYTLAGGQLAALHAEELLLLGPAALGLKARSWHTLRRADPAPSAPPLSALPAALQALPAALQPATLALQPTPGDHDDHEELGAALAAGAAALAGEAARAGGGADAAAAMLELLPALRRANHSAAAQLLQRADMHDHLTGLCRLLGLAGTAGAHAAADDFLQLRAREPLVALAHTYLDALALAPEPDDSVLQDLLRLGDDAREPSVRAHALLAAAAAARAHPAAAARARDALARGLARCRDAECRALRLRALGNLRSADTVDVLLQHAERAERPVALAALLALDDAPSHALTFARLDRLQALALRGTAALEVRGAALDLLVRRRAAVPTPLAQVAHELHARGPHELRRVLWQRVEALAPAHEELAALPTRLGPALRGWDAAAHGGTSSVLVRAPGWALGGWRAELQSLQLASAGLLRRGEVRLLAYDEHGDSYDALTVSTAHFNLANTVTGLLKDFINLVNVSSQCLYYI</sequence>
<dbReference type="SUPFAM" id="SSF56968">
    <property type="entry name" value="Lipovitellin-phosvitin complex, beta-sheet shell regions"/>
    <property type="match status" value="1"/>
</dbReference>
<dbReference type="InterPro" id="IPR015816">
    <property type="entry name" value="Vitellinogen_b-sht_N"/>
</dbReference>
<evidence type="ECO:0000313" key="4">
    <source>
        <dbReference type="EMBL" id="KAJ8712013.1"/>
    </source>
</evidence>
<dbReference type="GO" id="GO:0016323">
    <property type="term" value="C:basolateral plasma membrane"/>
    <property type="evidence" value="ECO:0007669"/>
    <property type="project" value="TreeGrafter"/>
</dbReference>
<organism evidence="4 5">
    <name type="scientific">Mythimna separata</name>
    <name type="common">Oriental armyworm</name>
    <name type="synonym">Pseudaletia separata</name>
    <dbReference type="NCBI Taxonomy" id="271217"/>
    <lineage>
        <taxon>Eukaryota</taxon>
        <taxon>Metazoa</taxon>
        <taxon>Ecdysozoa</taxon>
        <taxon>Arthropoda</taxon>
        <taxon>Hexapoda</taxon>
        <taxon>Insecta</taxon>
        <taxon>Pterygota</taxon>
        <taxon>Neoptera</taxon>
        <taxon>Endopterygota</taxon>
        <taxon>Lepidoptera</taxon>
        <taxon>Glossata</taxon>
        <taxon>Ditrysia</taxon>
        <taxon>Noctuoidea</taxon>
        <taxon>Noctuidae</taxon>
        <taxon>Noctuinae</taxon>
        <taxon>Hadenini</taxon>
        <taxon>Mythimna</taxon>
    </lineage>
</organism>
<dbReference type="GO" id="GO:0005548">
    <property type="term" value="F:phospholipid transporter activity"/>
    <property type="evidence" value="ECO:0007669"/>
    <property type="project" value="InterPro"/>
</dbReference>
<dbReference type="GO" id="GO:0005783">
    <property type="term" value="C:endoplasmic reticulum"/>
    <property type="evidence" value="ECO:0007669"/>
    <property type="project" value="TreeGrafter"/>
</dbReference>
<dbReference type="Proteomes" id="UP001231518">
    <property type="component" value="Chromosome 17"/>
</dbReference>
<feature type="chain" id="PRO_5042079810" description="Vitellogenin domain-containing protein" evidence="2">
    <location>
        <begin position="27"/>
        <end position="668"/>
    </location>
</feature>
<dbReference type="InterPro" id="IPR015819">
    <property type="entry name" value="Lipid_transp_b-sht_shell"/>
</dbReference>
<dbReference type="SMART" id="SM00638">
    <property type="entry name" value="LPD_N"/>
    <property type="match status" value="1"/>
</dbReference>
<dbReference type="GO" id="GO:0042157">
    <property type="term" value="P:lipoprotein metabolic process"/>
    <property type="evidence" value="ECO:0007669"/>
    <property type="project" value="TreeGrafter"/>
</dbReference>
<dbReference type="Gene3D" id="2.30.230.10">
    <property type="entry name" value="Lipovitellin, beta-sheet shell regions, chain A"/>
    <property type="match status" value="1"/>
</dbReference>